<evidence type="ECO:0000313" key="2">
    <source>
        <dbReference type="EMBL" id="MDB0522480.1"/>
    </source>
</evidence>
<sequence>MKYIDGWKPQQMMSMVCLAAAIASYTAPNASSPFTSGQNVACAGLYSVRWTNHGSVIVALRVQDNASGVVKVCVAMSQAFAFGFSMSW</sequence>
<evidence type="ECO:0000256" key="1">
    <source>
        <dbReference type="SAM" id="SignalP"/>
    </source>
</evidence>
<feature type="chain" id="PRO_5042119905" evidence="1">
    <location>
        <begin position="20"/>
        <end position="88"/>
    </location>
</feature>
<organism evidence="2 3">
    <name type="scientific">Ralstonia solanacearum</name>
    <name type="common">Pseudomonas solanacearum</name>
    <dbReference type="NCBI Taxonomy" id="305"/>
    <lineage>
        <taxon>Bacteria</taxon>
        <taxon>Pseudomonadati</taxon>
        <taxon>Pseudomonadota</taxon>
        <taxon>Betaproteobacteria</taxon>
        <taxon>Burkholderiales</taxon>
        <taxon>Burkholderiaceae</taxon>
        <taxon>Ralstonia</taxon>
        <taxon>Ralstonia solanacearum species complex</taxon>
    </lineage>
</organism>
<dbReference type="AlphaFoldDB" id="A0AAE3NI63"/>
<evidence type="ECO:0000313" key="3">
    <source>
        <dbReference type="Proteomes" id="UP001143674"/>
    </source>
</evidence>
<name>A0AAE3NI63_RALSL</name>
<reference evidence="2" key="1">
    <citation type="submission" date="2021-09" db="EMBL/GenBank/DDBJ databases">
        <title>Genomic analysis of Ralstonia spp.</title>
        <authorList>
            <person name="Aburjaile F."/>
            <person name="Ariute J.C."/>
            <person name="Pais A.K.L."/>
            <person name="Albuquerque G.M.R."/>
            <person name="Silva A.M.F."/>
            <person name="Brenig B."/>
            <person name="Azevedo V."/>
            <person name="Matiuzzi M."/>
            <person name="Ramos R."/>
            <person name="Goes-Neto A."/>
            <person name="Soares S."/>
            <person name="Iseppon A.M.B."/>
            <person name="Souza E."/>
            <person name="Gama M."/>
        </authorList>
    </citation>
    <scope>NUCLEOTIDE SEQUENCE</scope>
    <source>
        <strain evidence="2">B4</strain>
    </source>
</reference>
<dbReference type="EMBL" id="JAIVEX010000005">
    <property type="protein sequence ID" value="MDB0522480.1"/>
    <property type="molecule type" value="Genomic_DNA"/>
</dbReference>
<accession>A0AAE3NI63</accession>
<dbReference type="Proteomes" id="UP001143674">
    <property type="component" value="Unassembled WGS sequence"/>
</dbReference>
<protein>
    <submittedName>
        <fullName evidence="2">Uncharacterized protein</fullName>
    </submittedName>
</protein>
<proteinExistence type="predicted"/>
<feature type="signal peptide" evidence="1">
    <location>
        <begin position="1"/>
        <end position="19"/>
    </location>
</feature>
<keyword evidence="1" id="KW-0732">Signal</keyword>
<comment type="caution">
    <text evidence="2">The sequence shown here is derived from an EMBL/GenBank/DDBJ whole genome shotgun (WGS) entry which is preliminary data.</text>
</comment>
<gene>
    <name evidence="2" type="ORF">LBW55_12785</name>
</gene>
<dbReference type="RefSeq" id="WP_230675200.1">
    <property type="nucleotide sequence ID" value="NZ_CDLS01000001.1"/>
</dbReference>